<proteinExistence type="predicted"/>
<dbReference type="Proteomes" id="UP000823674">
    <property type="component" value="Chromosome A06"/>
</dbReference>
<reference evidence="3 4" key="1">
    <citation type="submission" date="2021-03" db="EMBL/GenBank/DDBJ databases">
        <authorList>
            <person name="King G.J."/>
            <person name="Bancroft I."/>
            <person name="Baten A."/>
            <person name="Bloomfield J."/>
            <person name="Borpatragohain P."/>
            <person name="He Z."/>
            <person name="Irish N."/>
            <person name="Irwin J."/>
            <person name="Liu K."/>
            <person name="Mauleon R.P."/>
            <person name="Moore J."/>
            <person name="Morris R."/>
            <person name="Ostergaard L."/>
            <person name="Wang B."/>
            <person name="Wells R."/>
        </authorList>
    </citation>
    <scope>NUCLEOTIDE SEQUENCE [LARGE SCALE GENOMIC DNA]</scope>
    <source>
        <strain evidence="3">R-o-18</strain>
        <tissue evidence="3">Leaf</tissue>
    </source>
</reference>
<feature type="coiled-coil region" evidence="1">
    <location>
        <begin position="82"/>
        <end position="109"/>
    </location>
</feature>
<sequence length="221" mass="24333">MLPGRKKSVNAKLPPPRSIGESLLPANFSKATSEPIEVHEDVSNVPMVSIDQFGSNDSSPKPTFFQDNSATIGSILTTHVEMSNALEKMNDAQDEMRSTTREAATLQEEDLSLVKEVPLLQSKQTFSPLVENSSTPVSEKIMEETPSTMVITVVNNPEDDALINPHLPLFDRSQECGAHTASRSRFGSVLWKAIERRLWLGLTSVSNRDFLTPACLRPLLS</sequence>
<keyword evidence="4" id="KW-1185">Reference proteome</keyword>
<name>A0ABQ7M7Z7_BRACM</name>
<keyword evidence="1" id="KW-0175">Coiled coil</keyword>
<feature type="region of interest" description="Disordered" evidence="2">
    <location>
        <begin position="1"/>
        <end position="20"/>
    </location>
</feature>
<dbReference type="EMBL" id="JADBGQ010000006">
    <property type="protein sequence ID" value="KAG5394183.1"/>
    <property type="molecule type" value="Genomic_DNA"/>
</dbReference>
<evidence type="ECO:0000313" key="3">
    <source>
        <dbReference type="EMBL" id="KAG5394183.1"/>
    </source>
</evidence>
<organism evidence="3 4">
    <name type="scientific">Brassica rapa subsp. trilocularis</name>
    <dbReference type="NCBI Taxonomy" id="1813537"/>
    <lineage>
        <taxon>Eukaryota</taxon>
        <taxon>Viridiplantae</taxon>
        <taxon>Streptophyta</taxon>
        <taxon>Embryophyta</taxon>
        <taxon>Tracheophyta</taxon>
        <taxon>Spermatophyta</taxon>
        <taxon>Magnoliopsida</taxon>
        <taxon>eudicotyledons</taxon>
        <taxon>Gunneridae</taxon>
        <taxon>Pentapetalae</taxon>
        <taxon>rosids</taxon>
        <taxon>malvids</taxon>
        <taxon>Brassicales</taxon>
        <taxon>Brassicaceae</taxon>
        <taxon>Brassiceae</taxon>
        <taxon>Brassica</taxon>
    </lineage>
</organism>
<evidence type="ECO:0000256" key="1">
    <source>
        <dbReference type="SAM" id="Coils"/>
    </source>
</evidence>
<evidence type="ECO:0000256" key="2">
    <source>
        <dbReference type="SAM" id="MobiDB-lite"/>
    </source>
</evidence>
<gene>
    <name evidence="3" type="primary">A06p040490.1_BraROA</name>
    <name evidence="3" type="ORF">IGI04_024146</name>
</gene>
<comment type="caution">
    <text evidence="3">The sequence shown here is derived from an EMBL/GenBank/DDBJ whole genome shotgun (WGS) entry which is preliminary data.</text>
</comment>
<accession>A0ABQ7M7Z7</accession>
<protein>
    <submittedName>
        <fullName evidence="3">Uncharacterized protein</fullName>
    </submittedName>
</protein>
<evidence type="ECO:0000313" key="4">
    <source>
        <dbReference type="Proteomes" id="UP000823674"/>
    </source>
</evidence>